<reference evidence="2 3" key="3">
    <citation type="submission" date="2018-10" db="EMBL/GenBank/DDBJ databases">
        <title>A collection Staphylococci species genome sequencing.</title>
        <authorList>
            <person name="Cole K."/>
        </authorList>
    </citation>
    <scope>NUCLEOTIDE SEQUENCE [LARGE SCALE GENOMIC DNA]</scope>
    <source>
        <strain evidence="2">CCUG 37923</strain>
        <strain evidence="3">NCTC 12218</strain>
    </source>
</reference>
<gene>
    <name evidence="2" type="ORF">CD117_13735</name>
</gene>
<evidence type="ECO:0000313" key="3">
    <source>
        <dbReference type="Proteomes" id="UP000274792"/>
    </source>
</evidence>
<evidence type="ECO:0000313" key="1">
    <source>
        <dbReference type="EMBL" id="AQX83013.1"/>
    </source>
</evidence>
<accession>A0A1W2KRV1</accession>
<dbReference type="EMBL" id="KX774481">
    <property type="protein sequence ID" value="AQX83013.1"/>
    <property type="molecule type" value="Genomic_DNA"/>
</dbReference>
<dbReference type="AlphaFoldDB" id="A0A1W2KRV1"/>
<reference evidence="1" key="1">
    <citation type="submission" date="2016-08" db="EMBL/GenBank/DDBJ databases">
        <title>Characterization of methicillin-resistant coagulase-negative staphylococci from ready-to-eat street foods in Taiwan.</title>
        <authorList>
            <person name="Tseng S.-P."/>
            <person name="Yang T.-Y."/>
        </authorList>
    </citation>
    <scope>NUCLEOTIDE SEQUENCE</scope>
    <source>
        <strain evidence="1">TXG-24</strain>
    </source>
</reference>
<dbReference type="Proteomes" id="UP000274792">
    <property type="component" value="Unassembled WGS sequence"/>
</dbReference>
<dbReference type="EMBL" id="RXWV01000094">
    <property type="protein sequence ID" value="RTX70528.1"/>
    <property type="molecule type" value="Genomic_DNA"/>
</dbReference>
<proteinExistence type="predicted"/>
<reference evidence="1" key="2">
    <citation type="journal article" date="2017" name="Sci. Rep.">
        <title>mecA-related structure in methicillin-resistant coagulase-negative staphylococci from street food in Taiwan.</title>
        <authorList>
            <person name="Yang T.Y."/>
            <person name="Hung W.W."/>
            <person name="Lin L."/>
            <person name="Hung W.C."/>
            <person name="Tseng S.P."/>
        </authorList>
    </citation>
    <scope>NUCLEOTIDE SEQUENCE</scope>
    <source>
        <strain evidence="1">TXG-24</strain>
    </source>
</reference>
<sequence length="29" mass="3412">MNKWIHIAQISVTVITEVITIMKDIEKEK</sequence>
<organism evidence="1">
    <name type="scientific">Mammaliicoccus sciuri</name>
    <name type="common">Staphylococcus sciuri</name>
    <dbReference type="NCBI Taxonomy" id="1296"/>
    <lineage>
        <taxon>Bacteria</taxon>
        <taxon>Bacillati</taxon>
        <taxon>Bacillota</taxon>
        <taxon>Bacilli</taxon>
        <taxon>Bacillales</taxon>
        <taxon>Staphylococcaceae</taxon>
        <taxon>Mammaliicoccus</taxon>
    </lineage>
</organism>
<accession>A0A657XIG1</accession>
<evidence type="ECO:0000313" key="2">
    <source>
        <dbReference type="EMBL" id="RTX70528.1"/>
    </source>
</evidence>
<protein>
    <submittedName>
        <fullName evidence="1">Uncharacterized protein</fullName>
    </submittedName>
</protein>
<name>A0A1W2KRV1_MAMSC</name>